<dbReference type="Proteomes" id="UP001283361">
    <property type="component" value="Unassembled WGS sequence"/>
</dbReference>
<keyword evidence="2" id="KW-1185">Reference proteome</keyword>
<comment type="caution">
    <text evidence="1">The sequence shown here is derived from an EMBL/GenBank/DDBJ whole genome shotgun (WGS) entry which is preliminary data.</text>
</comment>
<evidence type="ECO:0000313" key="2">
    <source>
        <dbReference type="Proteomes" id="UP001283361"/>
    </source>
</evidence>
<organism evidence="1 2">
    <name type="scientific">Elysia crispata</name>
    <name type="common">lettuce slug</name>
    <dbReference type="NCBI Taxonomy" id="231223"/>
    <lineage>
        <taxon>Eukaryota</taxon>
        <taxon>Metazoa</taxon>
        <taxon>Spiralia</taxon>
        <taxon>Lophotrochozoa</taxon>
        <taxon>Mollusca</taxon>
        <taxon>Gastropoda</taxon>
        <taxon>Heterobranchia</taxon>
        <taxon>Euthyneura</taxon>
        <taxon>Panpulmonata</taxon>
        <taxon>Sacoglossa</taxon>
        <taxon>Placobranchoidea</taxon>
        <taxon>Plakobranchidae</taxon>
        <taxon>Elysia</taxon>
    </lineage>
</organism>
<sequence length="108" mass="12115">MVLYDRLDGGVSDPPQDRGSGLIVRQFYLSSYSLDLWSSMTVLMEVQSRSMELYDRLDGGVSDPPQSLERVGVDSQTVLSVQVQSRSMELYDRLDGVSLILPRREGRG</sequence>
<dbReference type="AlphaFoldDB" id="A0AAE0XYC5"/>
<accession>A0AAE0XYC5</accession>
<reference evidence="1" key="1">
    <citation type="journal article" date="2023" name="G3 (Bethesda)">
        <title>A reference genome for the long-term kleptoplast-retaining sea slug Elysia crispata morphotype clarki.</title>
        <authorList>
            <person name="Eastman K.E."/>
            <person name="Pendleton A.L."/>
            <person name="Shaikh M.A."/>
            <person name="Suttiyut T."/>
            <person name="Ogas R."/>
            <person name="Tomko P."/>
            <person name="Gavelis G."/>
            <person name="Widhalm J.R."/>
            <person name="Wisecaver J.H."/>
        </authorList>
    </citation>
    <scope>NUCLEOTIDE SEQUENCE</scope>
    <source>
        <strain evidence="1">ECLA1</strain>
    </source>
</reference>
<proteinExistence type="predicted"/>
<gene>
    <name evidence="1" type="ORF">RRG08_044314</name>
</gene>
<protein>
    <submittedName>
        <fullName evidence="1">Uncharacterized protein</fullName>
    </submittedName>
</protein>
<dbReference type="EMBL" id="JAWDGP010007362">
    <property type="protein sequence ID" value="KAK3723409.1"/>
    <property type="molecule type" value="Genomic_DNA"/>
</dbReference>
<evidence type="ECO:0000313" key="1">
    <source>
        <dbReference type="EMBL" id="KAK3723409.1"/>
    </source>
</evidence>
<name>A0AAE0XYC5_9GAST</name>